<evidence type="ECO:0000256" key="3">
    <source>
        <dbReference type="SAM" id="MobiDB-lite"/>
    </source>
</evidence>
<proteinExistence type="predicted"/>
<evidence type="ECO:0000313" key="5">
    <source>
        <dbReference type="EMBL" id="EUA57377.1"/>
    </source>
</evidence>
<dbReference type="InterPro" id="IPR009057">
    <property type="entry name" value="Homeodomain-like_sf"/>
</dbReference>
<dbReference type="GO" id="GO:0045892">
    <property type="term" value="P:negative regulation of DNA-templated transcription"/>
    <property type="evidence" value="ECO:0007669"/>
    <property type="project" value="InterPro"/>
</dbReference>
<dbReference type="InterPro" id="IPR036271">
    <property type="entry name" value="Tet_transcr_reg_TetR-rel_C_sf"/>
</dbReference>
<feature type="domain" description="Tetracycline repressor TetR C-terminal" evidence="4">
    <location>
        <begin position="72"/>
        <end position="146"/>
    </location>
</feature>
<dbReference type="SUPFAM" id="SSF46689">
    <property type="entry name" value="Homeodomain-like"/>
    <property type="match status" value="1"/>
</dbReference>
<keyword evidence="2" id="KW-0804">Transcription</keyword>
<dbReference type="InterPro" id="IPR004111">
    <property type="entry name" value="Repressor_TetR_C"/>
</dbReference>
<dbReference type="EMBL" id="JAOG01000001">
    <property type="protein sequence ID" value="EUA57377.1"/>
    <property type="molecule type" value="Genomic_DNA"/>
</dbReference>
<comment type="caution">
    <text evidence="5">The sequence shown here is derived from an EMBL/GenBank/DDBJ whole genome shotgun (WGS) entry which is preliminary data.</text>
</comment>
<accession>X8CLX7</accession>
<feature type="region of interest" description="Disordered" evidence="3">
    <location>
        <begin position="178"/>
        <end position="203"/>
    </location>
</feature>
<dbReference type="AlphaFoldDB" id="X8CLX7"/>
<name>X8CLX7_MYCIT</name>
<protein>
    <submittedName>
        <fullName evidence="5">Bacterial regulatory s, tetR family protein</fullName>
    </submittedName>
</protein>
<evidence type="ECO:0000256" key="2">
    <source>
        <dbReference type="ARBA" id="ARBA00023163"/>
    </source>
</evidence>
<sequence length="203" mass="21993">MPKPLLSADAIFDEALRVLAEEGAAGLTIRNLAGRLKCSSKTLYQQVGAHEVLVRGVVTRAFAQLELRFSNDAPWEAAVESWCTALRAELLDHPDLCKLMTTADRDVVVDHVGQLMAVLERDGFTHGQAVRAGGILAHVTLSMTLSDVAAPGQWDDPRVFATTVRWLIDGMAVMRSQTSARRGDQARSAGGRSRRRAVNTSAS</sequence>
<dbReference type="Gene3D" id="1.10.357.10">
    <property type="entry name" value="Tetracycline Repressor, domain 2"/>
    <property type="match status" value="1"/>
</dbReference>
<evidence type="ECO:0000313" key="6">
    <source>
        <dbReference type="Proteomes" id="UP000020825"/>
    </source>
</evidence>
<dbReference type="Pfam" id="PF02909">
    <property type="entry name" value="TetR_C_1"/>
    <property type="match status" value="1"/>
</dbReference>
<dbReference type="Proteomes" id="UP000020825">
    <property type="component" value="Unassembled WGS sequence"/>
</dbReference>
<evidence type="ECO:0000259" key="4">
    <source>
        <dbReference type="Pfam" id="PF02909"/>
    </source>
</evidence>
<gene>
    <name evidence="5" type="ORF">I550_0502</name>
</gene>
<keyword evidence="1" id="KW-0805">Transcription regulation</keyword>
<evidence type="ECO:0000256" key="1">
    <source>
        <dbReference type="ARBA" id="ARBA00023015"/>
    </source>
</evidence>
<dbReference type="PATRIC" id="fig|1299331.3.peg.488"/>
<dbReference type="SUPFAM" id="SSF48498">
    <property type="entry name" value="Tetracyclin repressor-like, C-terminal domain"/>
    <property type="match status" value="1"/>
</dbReference>
<reference evidence="5 6" key="1">
    <citation type="submission" date="2013-12" db="EMBL/GenBank/DDBJ databases">
        <authorList>
            <person name="Zelazny A."/>
            <person name="Olivier K."/>
            <person name="Holland S."/>
            <person name="Lenaerts A."/>
            <person name="Ordway D."/>
            <person name="DeGroote M.A."/>
            <person name="Parker T."/>
            <person name="Sizemore C."/>
            <person name="Tallon L.J."/>
            <person name="Sadzewicz L.K."/>
            <person name="Sengamalay N."/>
            <person name="Fraser C.M."/>
            <person name="Hine E."/>
            <person name="Shefchek K.A."/>
            <person name="Das S.P."/>
            <person name="Tettelin H."/>
        </authorList>
    </citation>
    <scope>NUCLEOTIDE SEQUENCE [LARGE SCALE GENOMIC DNA]</scope>
    <source>
        <strain evidence="5 6">1956</strain>
    </source>
</reference>
<organism evidence="5 6">
    <name type="scientific">Mycobacterium intracellulare 1956</name>
    <dbReference type="NCBI Taxonomy" id="1299331"/>
    <lineage>
        <taxon>Bacteria</taxon>
        <taxon>Bacillati</taxon>
        <taxon>Actinomycetota</taxon>
        <taxon>Actinomycetes</taxon>
        <taxon>Mycobacteriales</taxon>
        <taxon>Mycobacteriaceae</taxon>
        <taxon>Mycobacterium</taxon>
        <taxon>Mycobacterium avium complex (MAC)</taxon>
    </lineage>
</organism>